<dbReference type="EMBL" id="KL670490">
    <property type="protein sequence ID" value="KFW79236.1"/>
    <property type="molecule type" value="Genomic_DNA"/>
</dbReference>
<dbReference type="OrthoDB" id="10266825at2759"/>
<reference evidence="1 2" key="1">
    <citation type="submission" date="2014-06" db="EMBL/GenBank/DDBJ databases">
        <title>Genome evolution of avian class.</title>
        <authorList>
            <person name="Zhang G."/>
            <person name="Li C."/>
        </authorList>
    </citation>
    <scope>NUCLEOTIDE SEQUENCE [LARGE SCALE GENOMIC DNA]</scope>
    <source>
        <strain evidence="1">BGI_N305</strain>
    </source>
</reference>
<gene>
    <name evidence="1" type="ORF">N305_07939</name>
</gene>
<proteinExistence type="predicted"/>
<evidence type="ECO:0000313" key="2">
    <source>
        <dbReference type="Proteomes" id="UP000053258"/>
    </source>
</evidence>
<name>A0A093PS48_9PASS</name>
<organism evidence="1 2">
    <name type="scientific">Manacus vitellinus</name>
    <name type="common">golden-collared manakin</name>
    <dbReference type="NCBI Taxonomy" id="328815"/>
    <lineage>
        <taxon>Eukaryota</taxon>
        <taxon>Metazoa</taxon>
        <taxon>Chordata</taxon>
        <taxon>Craniata</taxon>
        <taxon>Vertebrata</taxon>
        <taxon>Euteleostomi</taxon>
        <taxon>Archelosauria</taxon>
        <taxon>Archosauria</taxon>
        <taxon>Dinosauria</taxon>
        <taxon>Saurischia</taxon>
        <taxon>Theropoda</taxon>
        <taxon>Coelurosauria</taxon>
        <taxon>Aves</taxon>
        <taxon>Neognathae</taxon>
        <taxon>Neoaves</taxon>
        <taxon>Telluraves</taxon>
        <taxon>Australaves</taxon>
        <taxon>Passeriformes</taxon>
        <taxon>Pipridae</taxon>
        <taxon>Manacus</taxon>
    </lineage>
</organism>
<protein>
    <submittedName>
        <fullName evidence="1">Uncharacterized protein</fullName>
    </submittedName>
</protein>
<feature type="non-terminal residue" evidence="1">
    <location>
        <position position="1"/>
    </location>
</feature>
<dbReference type="AlphaFoldDB" id="A0A093PS48"/>
<dbReference type="Proteomes" id="UP000053258">
    <property type="component" value="Unassembled WGS sequence"/>
</dbReference>
<feature type="non-terminal residue" evidence="1">
    <location>
        <position position="145"/>
    </location>
</feature>
<sequence length="145" mass="14996">VGQSVALVDGHGVGHTVPRVHYNACGAARGVEGQHGLNGHVHGRGVEGLKHDLEGGEDEGGRRAGGAQYLRHLLSVGLGVQQPRVLLGGHTQLVVEGVVPDLLHIVPVGDDAMLDGVLEGQDAPLALRLIPDVAVLLPHAHHDAL</sequence>
<keyword evidence="2" id="KW-1185">Reference proteome</keyword>
<accession>A0A093PS48</accession>
<evidence type="ECO:0000313" key="1">
    <source>
        <dbReference type="EMBL" id="KFW79236.1"/>
    </source>
</evidence>